<dbReference type="AlphaFoldDB" id="A0A5C7B939"/>
<evidence type="ECO:0000313" key="2">
    <source>
        <dbReference type="Proteomes" id="UP000321938"/>
    </source>
</evidence>
<dbReference type="STRING" id="1123037.GCA_000425305_02048"/>
<keyword evidence="2" id="KW-1185">Reference proteome</keyword>
<protein>
    <recommendedName>
        <fullName evidence="3">Lipoprotein</fullName>
    </recommendedName>
</protein>
<proteinExistence type="predicted"/>
<dbReference type="OrthoDB" id="1148707at2"/>
<sequence length="235" mass="27250">MKHLYLLLVSVVLFSCGNERILQLPEIENAKITEINDVSHAYLFYDETKEDSIELNRKNLIITTNWLVNVDKRLTLAQAIPKIKFLQEKKRNAELHKNEDAKNYFTCNDTSIKNLGFLEFTNVVYDLIDIKQDSTGIQTLKSKTESNNMAGYHAQSTLSLIINEDKKIKIGNEIIFIEELSKTMEYLVNEYNFIGFHLKLYLNQNLSFQDYISIKSKISTLESDTISIANNEFIY</sequence>
<organism evidence="1 2">
    <name type="scientific">Psychroserpens burtonensis</name>
    <dbReference type="NCBI Taxonomy" id="49278"/>
    <lineage>
        <taxon>Bacteria</taxon>
        <taxon>Pseudomonadati</taxon>
        <taxon>Bacteroidota</taxon>
        <taxon>Flavobacteriia</taxon>
        <taxon>Flavobacteriales</taxon>
        <taxon>Flavobacteriaceae</taxon>
        <taxon>Psychroserpens</taxon>
    </lineage>
</organism>
<dbReference type="Proteomes" id="UP000321938">
    <property type="component" value="Unassembled WGS sequence"/>
</dbReference>
<reference evidence="1 2" key="1">
    <citation type="submission" date="2019-08" db="EMBL/GenBank/DDBJ databases">
        <title>Genome of Psychroserpens burtonensis ACAM 167.</title>
        <authorList>
            <person name="Bowman J.P."/>
        </authorList>
    </citation>
    <scope>NUCLEOTIDE SEQUENCE [LARGE SCALE GENOMIC DNA]</scope>
    <source>
        <strain evidence="1 2">ACAM 167</strain>
    </source>
</reference>
<comment type="caution">
    <text evidence="1">The sequence shown here is derived from an EMBL/GenBank/DDBJ whole genome shotgun (WGS) entry which is preliminary data.</text>
</comment>
<name>A0A5C7B939_9FLAO</name>
<dbReference type="EMBL" id="VOSB01000007">
    <property type="protein sequence ID" value="TXE18648.1"/>
    <property type="molecule type" value="Genomic_DNA"/>
</dbReference>
<accession>A0A5C7B939</accession>
<evidence type="ECO:0008006" key="3">
    <source>
        <dbReference type="Google" id="ProtNLM"/>
    </source>
</evidence>
<evidence type="ECO:0000313" key="1">
    <source>
        <dbReference type="EMBL" id="TXE18648.1"/>
    </source>
</evidence>
<dbReference type="RefSeq" id="WP_051229826.1">
    <property type="nucleotide sequence ID" value="NZ_VOSB01000007.1"/>
</dbReference>
<dbReference type="PROSITE" id="PS51257">
    <property type="entry name" value="PROKAR_LIPOPROTEIN"/>
    <property type="match status" value="1"/>
</dbReference>
<gene>
    <name evidence="1" type="ORF">ES692_06285</name>
</gene>